<dbReference type="EMBL" id="JAAAUY010000899">
    <property type="protein sequence ID" value="KAF9325599.1"/>
    <property type="molecule type" value="Genomic_DNA"/>
</dbReference>
<organism evidence="1 2">
    <name type="scientific">Podila minutissima</name>
    <dbReference type="NCBI Taxonomy" id="64525"/>
    <lineage>
        <taxon>Eukaryota</taxon>
        <taxon>Fungi</taxon>
        <taxon>Fungi incertae sedis</taxon>
        <taxon>Mucoromycota</taxon>
        <taxon>Mortierellomycotina</taxon>
        <taxon>Mortierellomycetes</taxon>
        <taxon>Mortierellales</taxon>
        <taxon>Mortierellaceae</taxon>
        <taxon>Podila</taxon>
    </lineage>
</organism>
<sequence length="168" mass="19029">MRDPEVFAKAASESYADTTFRLTYFPFHGHTELTIVLVLIDAKTEPLVVVLYEAMPPEPFLNWQSPQGSDALANYYSKVLFSTPNNRHKEAETFYSARFSRAAAHETHLQEYFNHGHFIGVVSLADMRTTQVMQLLKLMLPTGIKFPALPTGLAKLMETVEMEFRIAA</sequence>
<reference evidence="1" key="1">
    <citation type="journal article" date="2020" name="Fungal Divers.">
        <title>Resolving the Mortierellaceae phylogeny through synthesis of multi-gene phylogenetics and phylogenomics.</title>
        <authorList>
            <person name="Vandepol N."/>
            <person name="Liber J."/>
            <person name="Desiro A."/>
            <person name="Na H."/>
            <person name="Kennedy M."/>
            <person name="Barry K."/>
            <person name="Grigoriev I.V."/>
            <person name="Miller A.N."/>
            <person name="O'Donnell K."/>
            <person name="Stajich J.E."/>
            <person name="Bonito G."/>
        </authorList>
    </citation>
    <scope>NUCLEOTIDE SEQUENCE</scope>
    <source>
        <strain evidence="1">NVP1</strain>
    </source>
</reference>
<accession>A0A9P5SF65</accession>
<comment type="caution">
    <text evidence="1">The sequence shown here is derived from an EMBL/GenBank/DDBJ whole genome shotgun (WGS) entry which is preliminary data.</text>
</comment>
<evidence type="ECO:0000313" key="1">
    <source>
        <dbReference type="EMBL" id="KAF9325599.1"/>
    </source>
</evidence>
<keyword evidence="2" id="KW-1185">Reference proteome</keyword>
<gene>
    <name evidence="1" type="ORF">BG006_010897</name>
</gene>
<proteinExistence type="predicted"/>
<evidence type="ECO:0000313" key="2">
    <source>
        <dbReference type="Proteomes" id="UP000696485"/>
    </source>
</evidence>
<dbReference type="AlphaFoldDB" id="A0A9P5SF65"/>
<name>A0A9P5SF65_9FUNG</name>
<protein>
    <submittedName>
        <fullName evidence="1">Uncharacterized protein</fullName>
    </submittedName>
</protein>
<dbReference type="Proteomes" id="UP000696485">
    <property type="component" value="Unassembled WGS sequence"/>
</dbReference>